<dbReference type="InterPro" id="IPR036388">
    <property type="entry name" value="WH-like_DNA-bd_sf"/>
</dbReference>
<evidence type="ECO:0000313" key="3">
    <source>
        <dbReference type="EMBL" id="HGT99362.1"/>
    </source>
</evidence>
<dbReference type="InterPro" id="IPR036390">
    <property type="entry name" value="WH_DNA-bd_sf"/>
</dbReference>
<sequence length="101" mass="11815">METLDDIHKYLEEPFLKGLLRILILGTLKRGELYGYQIYKYVKNIIKSKISLSTFYTILKELEEAKFIIKIGSKYILTEKGLNALRLFLSKYNDLSSFLSI</sequence>
<organism evidence="3">
    <name type="scientific">Ignisphaera aggregans</name>
    <dbReference type="NCBI Taxonomy" id="334771"/>
    <lineage>
        <taxon>Archaea</taxon>
        <taxon>Thermoproteota</taxon>
        <taxon>Thermoprotei</taxon>
        <taxon>Desulfurococcales</taxon>
        <taxon>Desulfurococcaceae</taxon>
        <taxon>Ignisphaera</taxon>
    </lineage>
</organism>
<gene>
    <name evidence="2" type="ORF">ENT99_08455</name>
    <name evidence="3" type="ORF">ENU64_08070</name>
</gene>
<dbReference type="Gene3D" id="1.10.10.10">
    <property type="entry name" value="Winged helix-like DNA-binding domain superfamily/Winged helix DNA-binding domain"/>
    <property type="match status" value="1"/>
</dbReference>
<dbReference type="EMBL" id="DTDH01000224">
    <property type="protein sequence ID" value="HGT99362.1"/>
    <property type="molecule type" value="Genomic_DNA"/>
</dbReference>
<dbReference type="AlphaFoldDB" id="A0A7J3N0I6"/>
<accession>A0A7J3N0I6</accession>
<comment type="caution">
    <text evidence="3">The sequence shown here is derived from an EMBL/GenBank/DDBJ whole genome shotgun (WGS) entry which is preliminary data.</text>
</comment>
<dbReference type="Pfam" id="PF03551">
    <property type="entry name" value="PadR"/>
    <property type="match status" value="1"/>
</dbReference>
<evidence type="ECO:0000313" key="2">
    <source>
        <dbReference type="EMBL" id="HFQ79707.1"/>
    </source>
</evidence>
<reference evidence="3" key="1">
    <citation type="journal article" date="2020" name="mSystems">
        <title>Genome- and Community-Level Interaction Insights into Carbon Utilization and Element Cycling Functions of Hydrothermarchaeota in Hydrothermal Sediment.</title>
        <authorList>
            <person name="Zhou Z."/>
            <person name="Liu Y."/>
            <person name="Xu W."/>
            <person name="Pan J."/>
            <person name="Luo Z.H."/>
            <person name="Li M."/>
        </authorList>
    </citation>
    <scope>NUCLEOTIDE SEQUENCE [LARGE SCALE GENOMIC DNA]</scope>
    <source>
        <strain evidence="2">SpSt-629</strain>
        <strain evidence="3">SpSt-688</strain>
    </source>
</reference>
<dbReference type="EMBL" id="DTAU01000153">
    <property type="protein sequence ID" value="HFQ79707.1"/>
    <property type="molecule type" value="Genomic_DNA"/>
</dbReference>
<evidence type="ECO:0000259" key="1">
    <source>
        <dbReference type="Pfam" id="PF03551"/>
    </source>
</evidence>
<dbReference type="SUPFAM" id="SSF46785">
    <property type="entry name" value="Winged helix' DNA-binding domain"/>
    <property type="match status" value="1"/>
</dbReference>
<proteinExistence type="predicted"/>
<feature type="domain" description="Transcription regulator PadR N-terminal" evidence="1">
    <location>
        <begin position="24"/>
        <end position="70"/>
    </location>
</feature>
<protein>
    <submittedName>
        <fullName evidence="3">PadR family transcriptional regulator</fullName>
    </submittedName>
</protein>
<dbReference type="InterPro" id="IPR005149">
    <property type="entry name" value="Tscrpt_reg_PadR_N"/>
</dbReference>
<name>A0A7J3N0I6_9CREN</name>